<proteinExistence type="predicted"/>
<reference evidence="1 2" key="1">
    <citation type="submission" date="2016-10" db="EMBL/GenBank/DDBJ databases">
        <authorList>
            <person name="de Groot N.N."/>
        </authorList>
    </citation>
    <scope>NUCLEOTIDE SEQUENCE [LARGE SCALE GENOMIC DNA]</scope>
    <source>
        <strain evidence="1 2">DSM 1736</strain>
    </source>
</reference>
<protein>
    <recommendedName>
        <fullName evidence="3">DUF3006 domain-containing protein</fullName>
    </recommendedName>
</protein>
<dbReference type="Proteomes" id="UP000214880">
    <property type="component" value="Unassembled WGS sequence"/>
</dbReference>
<dbReference type="EMBL" id="FNHB01000011">
    <property type="protein sequence ID" value="SDN05310.1"/>
    <property type="molecule type" value="Genomic_DNA"/>
</dbReference>
<evidence type="ECO:0000313" key="1">
    <source>
        <dbReference type="EMBL" id="SDN05310.1"/>
    </source>
</evidence>
<evidence type="ECO:0008006" key="3">
    <source>
        <dbReference type="Google" id="ProtNLM"/>
    </source>
</evidence>
<keyword evidence="2" id="KW-1185">Reference proteome</keyword>
<dbReference type="InterPro" id="IPR021377">
    <property type="entry name" value="DUF3006"/>
</dbReference>
<name>A0A1G9Y8E8_9FIRM</name>
<sequence>MQIKAVIDRFEKSRAVLLVGEEETAVNWPKGFLPAKVKEGDYLQLTISFDAEATAAARAEAEELLKSLTEKNR</sequence>
<dbReference type="RefSeq" id="WP_092074611.1">
    <property type="nucleotide sequence ID" value="NZ_FNHB01000011.1"/>
</dbReference>
<dbReference type="OrthoDB" id="164847at2"/>
<gene>
    <name evidence="1" type="ORF">SAMN04488502_11117</name>
</gene>
<organism evidence="1 2">
    <name type="scientific">Dendrosporobacter quercicolus</name>
    <dbReference type="NCBI Taxonomy" id="146817"/>
    <lineage>
        <taxon>Bacteria</taxon>
        <taxon>Bacillati</taxon>
        <taxon>Bacillota</taxon>
        <taxon>Negativicutes</taxon>
        <taxon>Selenomonadales</taxon>
        <taxon>Sporomusaceae</taxon>
        <taxon>Dendrosporobacter</taxon>
    </lineage>
</organism>
<dbReference type="Pfam" id="PF11213">
    <property type="entry name" value="DUF3006"/>
    <property type="match status" value="1"/>
</dbReference>
<accession>A0A1G9Y8E8</accession>
<dbReference type="STRING" id="146817.SAMN04488502_11117"/>
<dbReference type="Gene3D" id="6.20.120.50">
    <property type="match status" value="1"/>
</dbReference>
<evidence type="ECO:0000313" key="2">
    <source>
        <dbReference type="Proteomes" id="UP000214880"/>
    </source>
</evidence>
<dbReference type="AlphaFoldDB" id="A0A1G9Y8E8"/>